<dbReference type="EMBL" id="JBHRTB010000010">
    <property type="protein sequence ID" value="MFC3142852.1"/>
    <property type="molecule type" value="Genomic_DNA"/>
</dbReference>
<keyword evidence="7" id="KW-0408">Iron</keyword>
<feature type="domain" description="FAD-binding FR-type" evidence="9">
    <location>
        <begin position="1"/>
        <end position="101"/>
    </location>
</feature>
<dbReference type="CDD" id="cd06196">
    <property type="entry name" value="FNR_like_1"/>
    <property type="match status" value="1"/>
</dbReference>
<keyword evidence="3" id="KW-0001">2Fe-2S</keyword>
<dbReference type="InterPro" id="IPR017938">
    <property type="entry name" value="Riboflavin_synthase-like_b-brl"/>
</dbReference>
<keyword evidence="11" id="KW-1185">Reference proteome</keyword>
<evidence type="ECO:0000313" key="11">
    <source>
        <dbReference type="Proteomes" id="UP001595632"/>
    </source>
</evidence>
<keyword evidence="2" id="KW-0285">Flavoprotein</keyword>
<dbReference type="InterPro" id="IPR008333">
    <property type="entry name" value="Cbr1-like_FAD-bd_dom"/>
</dbReference>
<evidence type="ECO:0000313" key="10">
    <source>
        <dbReference type="EMBL" id="MFC3142852.1"/>
    </source>
</evidence>
<keyword evidence="8" id="KW-0411">Iron-sulfur</keyword>
<dbReference type="InterPro" id="IPR050415">
    <property type="entry name" value="MRET"/>
</dbReference>
<comment type="cofactor">
    <cofactor evidence="1">
        <name>FAD</name>
        <dbReference type="ChEBI" id="CHEBI:57692"/>
    </cofactor>
</comment>
<keyword evidence="6" id="KW-0560">Oxidoreductase</keyword>
<evidence type="ECO:0000256" key="8">
    <source>
        <dbReference type="ARBA" id="ARBA00023014"/>
    </source>
</evidence>
<evidence type="ECO:0000259" key="9">
    <source>
        <dbReference type="PROSITE" id="PS51384"/>
    </source>
</evidence>
<evidence type="ECO:0000256" key="6">
    <source>
        <dbReference type="ARBA" id="ARBA00023002"/>
    </source>
</evidence>
<evidence type="ECO:0000256" key="3">
    <source>
        <dbReference type="ARBA" id="ARBA00022714"/>
    </source>
</evidence>
<dbReference type="InterPro" id="IPR039261">
    <property type="entry name" value="FNR_nucleotide-bd"/>
</dbReference>
<protein>
    <submittedName>
        <fullName evidence="10">FAD-binding oxidoreductase</fullName>
    </submittedName>
</protein>
<dbReference type="InterPro" id="IPR001433">
    <property type="entry name" value="OxRdtase_FAD/NAD-bd"/>
</dbReference>
<dbReference type="PANTHER" id="PTHR47354">
    <property type="entry name" value="NADH OXIDOREDUCTASE HCR"/>
    <property type="match status" value="1"/>
</dbReference>
<dbReference type="SUPFAM" id="SSF63380">
    <property type="entry name" value="Riboflavin synthase domain-like"/>
    <property type="match status" value="1"/>
</dbReference>
<dbReference type="RefSeq" id="WP_275632835.1">
    <property type="nucleotide sequence ID" value="NZ_JARGYD010000004.1"/>
</dbReference>
<dbReference type="InterPro" id="IPR017927">
    <property type="entry name" value="FAD-bd_FR_type"/>
</dbReference>
<evidence type="ECO:0000256" key="4">
    <source>
        <dbReference type="ARBA" id="ARBA00022723"/>
    </source>
</evidence>
<dbReference type="SUPFAM" id="SSF52343">
    <property type="entry name" value="Ferredoxin reductase-like, C-terminal NADP-linked domain"/>
    <property type="match status" value="1"/>
</dbReference>
<gene>
    <name evidence="10" type="ORF">ACFOGP_09040</name>
</gene>
<evidence type="ECO:0000256" key="2">
    <source>
        <dbReference type="ARBA" id="ARBA00022630"/>
    </source>
</evidence>
<evidence type="ECO:0000256" key="7">
    <source>
        <dbReference type="ARBA" id="ARBA00023004"/>
    </source>
</evidence>
<comment type="caution">
    <text evidence="10">The sequence shown here is derived from an EMBL/GenBank/DDBJ whole genome shotgun (WGS) entry which is preliminary data.</text>
</comment>
<accession>A0ABV7GST0</accession>
<dbReference type="Proteomes" id="UP001595632">
    <property type="component" value="Unassembled WGS sequence"/>
</dbReference>
<name>A0ABV7GST0_9RHOB</name>
<dbReference type="PROSITE" id="PS51384">
    <property type="entry name" value="FAD_FR"/>
    <property type="match status" value="1"/>
</dbReference>
<dbReference type="PANTHER" id="PTHR47354:SF6">
    <property type="entry name" value="NADH OXIDOREDUCTASE HCR"/>
    <property type="match status" value="1"/>
</dbReference>
<dbReference type="PRINTS" id="PR00410">
    <property type="entry name" value="PHEHYDRXLASE"/>
</dbReference>
<reference evidence="11" key="1">
    <citation type="journal article" date="2019" name="Int. J. Syst. Evol. Microbiol.">
        <title>The Global Catalogue of Microorganisms (GCM) 10K type strain sequencing project: providing services to taxonomists for standard genome sequencing and annotation.</title>
        <authorList>
            <consortium name="The Broad Institute Genomics Platform"/>
            <consortium name="The Broad Institute Genome Sequencing Center for Infectious Disease"/>
            <person name="Wu L."/>
            <person name="Ma J."/>
        </authorList>
    </citation>
    <scope>NUCLEOTIDE SEQUENCE [LARGE SCALE GENOMIC DNA]</scope>
    <source>
        <strain evidence="11">KCTC 52366</strain>
    </source>
</reference>
<organism evidence="10 11">
    <name type="scientific">Psychromarinibacter halotolerans</name>
    <dbReference type="NCBI Taxonomy" id="1775175"/>
    <lineage>
        <taxon>Bacteria</taxon>
        <taxon>Pseudomonadati</taxon>
        <taxon>Pseudomonadota</taxon>
        <taxon>Alphaproteobacteria</taxon>
        <taxon>Rhodobacterales</taxon>
        <taxon>Paracoccaceae</taxon>
        <taxon>Psychromarinibacter</taxon>
    </lineage>
</organism>
<keyword evidence="4" id="KW-0479">Metal-binding</keyword>
<sequence>MTHTLTLKAIEPVTHDVNHLVFDRPKGFEFTPGQATDFALDKDGWRDEQRPFTFTGLPDADRLEFVIKSYPSHDGVTEQIADLKPGDSVLIEDPWGAIEDKGPGTFIAGGAGITPFIAILRARHAREGSLDGCQLIFSNDEKRDIILRDEWDAMPGLKTTYTVTGEDAKGLPHHKIDAEFLDSHVADWSGVFYVCGPDKMVEDIEAILKDKGVPEDRVVVEAA</sequence>
<dbReference type="Gene3D" id="2.40.30.10">
    <property type="entry name" value="Translation factors"/>
    <property type="match status" value="1"/>
</dbReference>
<proteinExistence type="predicted"/>
<evidence type="ECO:0000256" key="1">
    <source>
        <dbReference type="ARBA" id="ARBA00001974"/>
    </source>
</evidence>
<dbReference type="Pfam" id="PF00970">
    <property type="entry name" value="FAD_binding_6"/>
    <property type="match status" value="1"/>
</dbReference>
<keyword evidence="5" id="KW-0274">FAD</keyword>
<dbReference type="Gene3D" id="3.40.50.80">
    <property type="entry name" value="Nucleotide-binding domain of ferredoxin-NADP reductase (FNR) module"/>
    <property type="match status" value="1"/>
</dbReference>
<evidence type="ECO:0000256" key="5">
    <source>
        <dbReference type="ARBA" id="ARBA00022827"/>
    </source>
</evidence>
<dbReference type="Pfam" id="PF00175">
    <property type="entry name" value="NAD_binding_1"/>
    <property type="match status" value="1"/>
</dbReference>